<dbReference type="EMBL" id="QJKJ01015614">
    <property type="protein sequence ID" value="RDX62240.1"/>
    <property type="molecule type" value="Genomic_DNA"/>
</dbReference>
<proteinExistence type="predicted"/>
<dbReference type="Proteomes" id="UP000257109">
    <property type="component" value="Unassembled WGS sequence"/>
</dbReference>
<gene>
    <name evidence="2" type="ORF">CR513_59447</name>
</gene>
<feature type="non-terminal residue" evidence="2">
    <location>
        <position position="117"/>
    </location>
</feature>
<accession>A0A371E890</accession>
<reference evidence="2" key="1">
    <citation type="submission" date="2018-05" db="EMBL/GenBank/DDBJ databases">
        <title>Draft genome of Mucuna pruriens seed.</title>
        <authorList>
            <person name="Nnadi N.E."/>
            <person name="Vos R."/>
            <person name="Hasami M.H."/>
            <person name="Devisetty U.K."/>
            <person name="Aguiy J.C."/>
        </authorList>
    </citation>
    <scope>NUCLEOTIDE SEQUENCE [LARGE SCALE GENOMIC DNA]</scope>
    <source>
        <strain evidence="2">JCA_2017</strain>
    </source>
</reference>
<feature type="compositionally biased region" description="Basic and acidic residues" evidence="1">
    <location>
        <begin position="1"/>
        <end position="17"/>
    </location>
</feature>
<protein>
    <submittedName>
        <fullName evidence="2">Uncharacterized protein</fullName>
    </submittedName>
</protein>
<organism evidence="2 3">
    <name type="scientific">Mucuna pruriens</name>
    <name type="common">Velvet bean</name>
    <name type="synonym">Dolichos pruriens</name>
    <dbReference type="NCBI Taxonomy" id="157652"/>
    <lineage>
        <taxon>Eukaryota</taxon>
        <taxon>Viridiplantae</taxon>
        <taxon>Streptophyta</taxon>
        <taxon>Embryophyta</taxon>
        <taxon>Tracheophyta</taxon>
        <taxon>Spermatophyta</taxon>
        <taxon>Magnoliopsida</taxon>
        <taxon>eudicotyledons</taxon>
        <taxon>Gunneridae</taxon>
        <taxon>Pentapetalae</taxon>
        <taxon>rosids</taxon>
        <taxon>fabids</taxon>
        <taxon>Fabales</taxon>
        <taxon>Fabaceae</taxon>
        <taxon>Papilionoideae</taxon>
        <taxon>50 kb inversion clade</taxon>
        <taxon>NPAAA clade</taxon>
        <taxon>indigoferoid/millettioid clade</taxon>
        <taxon>Phaseoleae</taxon>
        <taxon>Mucuna</taxon>
    </lineage>
</organism>
<keyword evidence="3" id="KW-1185">Reference proteome</keyword>
<dbReference type="AlphaFoldDB" id="A0A371E890"/>
<name>A0A371E890_MUCPR</name>
<feature type="region of interest" description="Disordered" evidence="1">
    <location>
        <begin position="1"/>
        <end position="69"/>
    </location>
</feature>
<evidence type="ECO:0000256" key="1">
    <source>
        <dbReference type="SAM" id="MobiDB-lite"/>
    </source>
</evidence>
<evidence type="ECO:0000313" key="3">
    <source>
        <dbReference type="Proteomes" id="UP000257109"/>
    </source>
</evidence>
<evidence type="ECO:0000313" key="2">
    <source>
        <dbReference type="EMBL" id="RDX62240.1"/>
    </source>
</evidence>
<comment type="caution">
    <text evidence="2">The sequence shown here is derived from an EMBL/GenBank/DDBJ whole genome shotgun (WGS) entry which is preliminary data.</text>
</comment>
<feature type="non-terminal residue" evidence="2">
    <location>
        <position position="1"/>
    </location>
</feature>
<sequence length="117" mass="13244">FDLKVEKVAHRNKERKSARAKSYGPGGPIKEDTTRLLYPYHKGDKQHLSPSMRQTTSNRNLNLSSPHPYLMKPSPYRMSAPIDSYSSTSPQVTIWGLGEVLRYASQVSPPWSLTNDL</sequence>
<feature type="compositionally biased region" description="Polar residues" evidence="1">
    <location>
        <begin position="48"/>
        <end position="65"/>
    </location>
</feature>